<reference evidence="2" key="2">
    <citation type="journal article" date="2006" name="FEBS J.">
        <title>Final steps in the catabolism of nicotine.</title>
        <authorList>
            <person name="Chiribau CB."/>
            <person name="Mihasan M."/>
            <person name="Ganas P."/>
            <person name="Igloi G.L."/>
            <person name="Artenie V."/>
            <person name="Brandsch R."/>
        </authorList>
    </citation>
    <scope>NUCLEOTIDE SEQUENCE [LARGE SCALE GENOMIC DNA]</scope>
    <source>
        <strain evidence="2">ATCC 49919</strain>
        <plasmid evidence="2">pAO1</plasmid>
    </source>
</reference>
<keyword evidence="2" id="KW-0614">Plasmid</keyword>
<dbReference type="Gene3D" id="2.60.120.10">
    <property type="entry name" value="Jelly Rolls"/>
    <property type="match status" value="1"/>
</dbReference>
<reference evidence="2" key="1">
    <citation type="journal article" date="2003" name="J. Bacteriol.">
        <title>Sequence of the 165-kilobase catabolic plasmid pAO1 from Arthrobacter nicotinovorans and identification of a pAO1-dependent nicotine uptake system.</title>
        <authorList>
            <person name="Igloi G.L."/>
            <person name="Brandsch R."/>
        </authorList>
    </citation>
    <scope>NUCLEOTIDE SEQUENCE [LARGE SCALE GENOMIC DNA]</scope>
    <source>
        <strain evidence="2">ATCC 49919</strain>
        <plasmid evidence="2">pAO1</plasmid>
    </source>
</reference>
<dbReference type="EMBL" id="AJ507836">
    <property type="protein sequence ID" value="CAD47913.1"/>
    <property type="molecule type" value="Genomic_DNA"/>
</dbReference>
<dbReference type="InterPro" id="IPR011051">
    <property type="entry name" value="RmlC_Cupin_sf"/>
</dbReference>
<evidence type="ECO:0000313" key="2">
    <source>
        <dbReference type="EMBL" id="CAD47913.1"/>
    </source>
</evidence>
<dbReference type="GeneID" id="84020262"/>
<sequence length="114" mass="12543">MSTVLHASSIHWPKPVSITSERVIQGTPAASTHVLFTDGKTELGLWRVSPGEFSTVHQGYEEFISVLEGEGELIHDDGSRITLKPGTVLILENGWSGRWSIKSTLVKSYAIIRL</sequence>
<dbReference type="RefSeq" id="WP_016359424.1">
    <property type="nucleotide sequence ID" value="NC_021229.1"/>
</dbReference>
<dbReference type="AlphaFoldDB" id="Q8GAJ1"/>
<name>Q8GAJ1_PAENI</name>
<dbReference type="SUPFAM" id="SSF51182">
    <property type="entry name" value="RmlC-like cupins"/>
    <property type="match status" value="1"/>
</dbReference>
<dbReference type="PANTHER" id="PTHR40943:SF1">
    <property type="entry name" value="CYTOPLASMIC PROTEIN"/>
    <property type="match status" value="1"/>
</dbReference>
<dbReference type="Pfam" id="PF05899">
    <property type="entry name" value="Cupin_3"/>
    <property type="match status" value="1"/>
</dbReference>
<geneLocation type="plasmid" evidence="2">
    <name>pAO1</name>
</geneLocation>
<proteinExistence type="predicted"/>
<reference evidence="2" key="3">
    <citation type="journal article" date="2013" name="J. Mol. Evol.">
        <title>pAO1 of Arthrobacter nicotinovorans and the spread of catabolic traits by horizontal gene transfer in gram-positive soil bacteria.</title>
        <authorList>
            <person name="Mihasan M."/>
            <person name="Brandsch R."/>
        </authorList>
    </citation>
    <scope>NUCLEOTIDE SEQUENCE [LARGE SCALE GENOMIC DNA]</scope>
    <source>
        <strain evidence="2">ATCC 49919</strain>
        <plasmid evidence="2">pAO1</plasmid>
    </source>
</reference>
<dbReference type="InterPro" id="IPR008579">
    <property type="entry name" value="UGlyAH_Cupin_dom"/>
</dbReference>
<dbReference type="InterPro" id="IPR014710">
    <property type="entry name" value="RmlC-like_jellyroll"/>
</dbReference>
<dbReference type="PANTHER" id="PTHR40943">
    <property type="entry name" value="CYTOPLASMIC PROTEIN-RELATED"/>
    <property type="match status" value="1"/>
</dbReference>
<organism evidence="2">
    <name type="scientific">Paenarthrobacter nicotinovorans</name>
    <name type="common">Arthrobacter nicotinovorans</name>
    <dbReference type="NCBI Taxonomy" id="29320"/>
    <lineage>
        <taxon>Bacteria</taxon>
        <taxon>Bacillati</taxon>
        <taxon>Actinomycetota</taxon>
        <taxon>Actinomycetes</taxon>
        <taxon>Micrococcales</taxon>
        <taxon>Micrococcaceae</taxon>
        <taxon>Paenarthrobacter</taxon>
    </lineage>
</organism>
<evidence type="ECO:0000259" key="1">
    <source>
        <dbReference type="Pfam" id="PF05899"/>
    </source>
</evidence>
<protein>
    <recommendedName>
        <fullName evidence="1">(S)-ureidoglycine aminohydrolase cupin domain-containing protein</fullName>
    </recommendedName>
</protein>
<accession>Q8GAJ1</accession>
<feature type="domain" description="(S)-ureidoglycine aminohydrolase cupin" evidence="1">
    <location>
        <begin position="38"/>
        <end position="109"/>
    </location>
</feature>